<evidence type="ECO:0000259" key="1">
    <source>
        <dbReference type="PROSITE" id="PS51737"/>
    </source>
</evidence>
<dbReference type="Pfam" id="PF07508">
    <property type="entry name" value="Recombinase"/>
    <property type="match status" value="1"/>
</dbReference>
<keyword evidence="3" id="KW-1185">Reference proteome</keyword>
<dbReference type="RefSeq" id="WP_026654952.1">
    <property type="nucleotide sequence ID" value="NC_022538.1"/>
</dbReference>
<proteinExistence type="predicted"/>
<dbReference type="EMBL" id="FO681347">
    <property type="protein sequence ID" value="CCV63757.1"/>
    <property type="molecule type" value="Genomic_DNA"/>
</dbReference>
<protein>
    <submittedName>
        <fullName evidence="2">Probable recombinase</fullName>
    </submittedName>
</protein>
<dbReference type="GO" id="GO:0003677">
    <property type="term" value="F:DNA binding"/>
    <property type="evidence" value="ECO:0007669"/>
    <property type="project" value="InterPro"/>
</dbReference>
<dbReference type="InterPro" id="IPR038109">
    <property type="entry name" value="DNA_bind_recomb_sf"/>
</dbReference>
<name>U4KJW4_ALTPJ</name>
<reference evidence="2 3" key="1">
    <citation type="journal article" date="2013" name="J. Mol. Microbiol. Biotechnol.">
        <title>Analysis of the Complete Genomes of Acholeplasma brassicae , A. palmae and A. laidlawii and Their Comparison to the Obligate Parasites from ' Candidatus Phytoplasma'.</title>
        <authorList>
            <person name="Kube M."/>
            <person name="Siewert C."/>
            <person name="Migdoll A.M."/>
            <person name="Duduk B."/>
            <person name="Holz S."/>
            <person name="Rabus R."/>
            <person name="Seemuller E."/>
            <person name="Mitrovic J."/>
            <person name="Muller I."/>
            <person name="Buttner C."/>
            <person name="Reinhardt R."/>
        </authorList>
    </citation>
    <scope>NUCLEOTIDE SEQUENCE [LARGE SCALE GENOMIC DNA]</scope>
    <source>
        <strain evidence="2 3">J233</strain>
    </source>
</reference>
<dbReference type="KEGG" id="apal:BN85401800"/>
<dbReference type="GO" id="GO:0000150">
    <property type="term" value="F:DNA strand exchange activity"/>
    <property type="evidence" value="ECO:0007669"/>
    <property type="project" value="InterPro"/>
</dbReference>
<dbReference type="PROSITE" id="PS51737">
    <property type="entry name" value="RECOMBINASE_DNA_BIND"/>
    <property type="match status" value="1"/>
</dbReference>
<dbReference type="AlphaFoldDB" id="U4KJW4"/>
<gene>
    <name evidence="2" type="ORF">BN85401800</name>
</gene>
<dbReference type="Gene3D" id="3.90.1750.20">
    <property type="entry name" value="Putative Large Serine Recombinase, Chain B, Domain 2"/>
    <property type="match status" value="1"/>
</dbReference>
<dbReference type="InterPro" id="IPR050639">
    <property type="entry name" value="SSR_resolvase"/>
</dbReference>
<dbReference type="OrthoDB" id="40320at2"/>
<dbReference type="HOGENOM" id="CLU_1485974_0_0_14"/>
<dbReference type="PANTHER" id="PTHR30461">
    <property type="entry name" value="DNA-INVERTASE FROM LAMBDOID PROPHAGE"/>
    <property type="match status" value="1"/>
</dbReference>
<evidence type="ECO:0000313" key="3">
    <source>
        <dbReference type="Proteomes" id="UP000032740"/>
    </source>
</evidence>
<accession>U4KJW4</accession>
<evidence type="ECO:0000313" key="2">
    <source>
        <dbReference type="EMBL" id="CCV63757.1"/>
    </source>
</evidence>
<dbReference type="PANTHER" id="PTHR30461:SF23">
    <property type="entry name" value="DNA RECOMBINASE-RELATED"/>
    <property type="match status" value="1"/>
</dbReference>
<dbReference type="Proteomes" id="UP000032740">
    <property type="component" value="Chromosome"/>
</dbReference>
<dbReference type="InterPro" id="IPR011109">
    <property type="entry name" value="DNA_bind_recombinase_dom"/>
</dbReference>
<feature type="domain" description="Recombinase" evidence="1">
    <location>
        <begin position="81"/>
        <end position="181"/>
    </location>
</feature>
<sequence length="181" mass="21201">MFNCFSRNVRDGINYKFSLLQNRVKLISATEQIPEDESNRTLMKAFKRWQNANFSRRLSMVVKDAQKRLIKQGQSIGGRITYGYDLVDKKYAINELEANVVKRIYDEYLGGRKAKEITDSLNSDHILNKDKTRFKVSQIYHILKNKSYLVIKTVDGVDYQILSPIIKKICLKFKKAFKHKN</sequence>
<organism evidence="2 3">
    <name type="scientific">Alteracholeplasma palmae (strain ATCC 49389 / J233)</name>
    <name type="common">Acholeplasma palmae</name>
    <dbReference type="NCBI Taxonomy" id="1318466"/>
    <lineage>
        <taxon>Bacteria</taxon>
        <taxon>Bacillati</taxon>
        <taxon>Mycoplasmatota</taxon>
        <taxon>Mollicutes</taxon>
        <taxon>Acholeplasmatales</taxon>
        <taxon>Acholeplasmataceae</taxon>
        <taxon>Acholeplasma</taxon>
    </lineage>
</organism>